<dbReference type="PRINTS" id="PR01006">
    <property type="entry name" value="FLGHOOKFLIE"/>
</dbReference>
<evidence type="ECO:0000256" key="5">
    <source>
        <dbReference type="NCBIfam" id="TIGR00205"/>
    </source>
</evidence>
<evidence type="ECO:0000256" key="1">
    <source>
        <dbReference type="ARBA" id="ARBA00004117"/>
    </source>
</evidence>
<name>A0ABW4YMX8_9BACL</name>
<comment type="subcellular location">
    <subcellularLocation>
        <location evidence="1 4">Bacterial flagellum basal body</location>
    </subcellularLocation>
</comment>
<organism evidence="6 7">
    <name type="scientific">Paenibacillus yanchengensis</name>
    <dbReference type="NCBI Taxonomy" id="2035833"/>
    <lineage>
        <taxon>Bacteria</taxon>
        <taxon>Bacillati</taxon>
        <taxon>Bacillota</taxon>
        <taxon>Bacilli</taxon>
        <taxon>Bacillales</taxon>
        <taxon>Paenibacillaceae</taxon>
        <taxon>Paenibacillus</taxon>
    </lineage>
</organism>
<sequence length="101" mass="11012">MIQQVALGSSVPNNIIDTKVKTNNTAAQVADTFGSQLQKALESIESQQAQVHQLNDTYLTGQVDASEVLIAAQQAQLSLQLVAQVRNKAIEAYQDIMRMQV</sequence>
<dbReference type="PANTHER" id="PTHR34653">
    <property type="match status" value="1"/>
</dbReference>
<reference evidence="7" key="1">
    <citation type="journal article" date="2019" name="Int. J. Syst. Evol. Microbiol.">
        <title>The Global Catalogue of Microorganisms (GCM) 10K type strain sequencing project: providing services to taxonomists for standard genome sequencing and annotation.</title>
        <authorList>
            <consortium name="The Broad Institute Genomics Platform"/>
            <consortium name="The Broad Institute Genome Sequencing Center for Infectious Disease"/>
            <person name="Wu L."/>
            <person name="Ma J."/>
        </authorList>
    </citation>
    <scope>NUCLEOTIDE SEQUENCE [LARGE SCALE GENOMIC DNA]</scope>
    <source>
        <strain evidence="7">GH52</strain>
    </source>
</reference>
<evidence type="ECO:0000256" key="4">
    <source>
        <dbReference type="HAMAP-Rule" id="MF_00724"/>
    </source>
</evidence>
<proteinExistence type="inferred from homology"/>
<evidence type="ECO:0000256" key="2">
    <source>
        <dbReference type="ARBA" id="ARBA00009272"/>
    </source>
</evidence>
<dbReference type="Pfam" id="PF02049">
    <property type="entry name" value="FliE"/>
    <property type="match status" value="1"/>
</dbReference>
<keyword evidence="3 4" id="KW-0975">Bacterial flagellum</keyword>
<comment type="similarity">
    <text evidence="2 4">Belongs to the FliE family.</text>
</comment>
<dbReference type="Proteomes" id="UP001597362">
    <property type="component" value="Unassembled WGS sequence"/>
</dbReference>
<keyword evidence="6" id="KW-0966">Cell projection</keyword>
<accession>A0ABW4YMX8</accession>
<dbReference type="HAMAP" id="MF_00724">
    <property type="entry name" value="FliE"/>
    <property type="match status" value="1"/>
</dbReference>
<dbReference type="PANTHER" id="PTHR34653:SF1">
    <property type="entry name" value="FLAGELLAR HOOK-BASAL BODY COMPLEX PROTEIN FLIE"/>
    <property type="match status" value="1"/>
</dbReference>
<comment type="caution">
    <text evidence="6">The sequence shown here is derived from an EMBL/GenBank/DDBJ whole genome shotgun (WGS) entry which is preliminary data.</text>
</comment>
<dbReference type="InterPro" id="IPR001624">
    <property type="entry name" value="FliE"/>
</dbReference>
<keyword evidence="6" id="KW-0282">Flagellum</keyword>
<dbReference type="EMBL" id="JBHUHO010000032">
    <property type="protein sequence ID" value="MFD2116834.1"/>
    <property type="molecule type" value="Genomic_DNA"/>
</dbReference>
<evidence type="ECO:0000313" key="7">
    <source>
        <dbReference type="Proteomes" id="UP001597362"/>
    </source>
</evidence>
<keyword evidence="6" id="KW-0969">Cilium</keyword>
<evidence type="ECO:0000313" key="6">
    <source>
        <dbReference type="EMBL" id="MFD2116834.1"/>
    </source>
</evidence>
<protein>
    <recommendedName>
        <fullName evidence="4 5">Flagellar hook-basal body complex protein FliE</fullName>
    </recommendedName>
</protein>
<dbReference type="NCBIfam" id="TIGR00205">
    <property type="entry name" value="fliE"/>
    <property type="match status" value="1"/>
</dbReference>
<dbReference type="RefSeq" id="WP_377773406.1">
    <property type="nucleotide sequence ID" value="NZ_JBHUHO010000032.1"/>
</dbReference>
<gene>
    <name evidence="4 6" type="primary">fliE</name>
    <name evidence="6" type="ORF">ACFSJH_13990</name>
</gene>
<evidence type="ECO:0000256" key="3">
    <source>
        <dbReference type="ARBA" id="ARBA00023143"/>
    </source>
</evidence>
<keyword evidence="7" id="KW-1185">Reference proteome</keyword>